<dbReference type="KEGG" id="nbg:DV706_13925"/>
<protein>
    <submittedName>
        <fullName evidence="1">Capsular biosynthesis protein</fullName>
    </submittedName>
</protein>
<name>A0A4D6HNE4_9EURY</name>
<dbReference type="InterPro" id="IPR023214">
    <property type="entry name" value="HAD_sf"/>
</dbReference>
<evidence type="ECO:0000313" key="1">
    <source>
        <dbReference type="EMBL" id="QCC55469.1"/>
    </source>
</evidence>
<evidence type="ECO:0000313" key="2">
    <source>
        <dbReference type="Proteomes" id="UP000296822"/>
    </source>
</evidence>
<dbReference type="Gene3D" id="3.40.50.1000">
    <property type="entry name" value="HAD superfamily/HAD-like"/>
    <property type="match status" value="1"/>
</dbReference>
<dbReference type="EMBL" id="CP031305">
    <property type="protein sequence ID" value="QCC55469.1"/>
    <property type="molecule type" value="Genomic_DNA"/>
</dbReference>
<reference evidence="1 2" key="1">
    <citation type="journal article" date="2019" name="Nat. Commun.">
        <title>A new type of DNA phosphorothioation-based antiviral system in archaea.</title>
        <authorList>
            <person name="Xiong L."/>
            <person name="Liu S."/>
            <person name="Chen S."/>
            <person name="Xiao Y."/>
            <person name="Zhu B."/>
            <person name="Gao Y."/>
            <person name="Zhang Y."/>
            <person name="Chen B."/>
            <person name="Luo J."/>
            <person name="Deng Z."/>
            <person name="Chen X."/>
            <person name="Wang L."/>
            <person name="Chen S."/>
        </authorList>
    </citation>
    <scope>NUCLEOTIDE SEQUENCE [LARGE SCALE GENOMIC DNA]</scope>
    <source>
        <strain evidence="1 2">JCM 10635</strain>
    </source>
</reference>
<accession>A0A4D6HNE4</accession>
<sequence length="122" mass="14063">MTTSIPWSDVKTLNIDFDHTITDRTTDEYLPPCEQEPNTDLIEKLHDAYYDGKTIIVWTARPWSDASQVAGMLTLWGVPFHGLMMAKGGSDMYVDDKAMRPYEFVDQPSERDEDQCRLDELK</sequence>
<gene>
    <name evidence="1" type="ORF">DV706_13925</name>
</gene>
<dbReference type="Proteomes" id="UP000296822">
    <property type="component" value="Chromosome"/>
</dbReference>
<dbReference type="SUPFAM" id="SSF56784">
    <property type="entry name" value="HAD-like"/>
    <property type="match status" value="1"/>
</dbReference>
<dbReference type="AlphaFoldDB" id="A0A4D6HNE4"/>
<dbReference type="InterPro" id="IPR036412">
    <property type="entry name" value="HAD-like_sf"/>
</dbReference>
<organism evidence="1 2">
    <name type="scientific">Natronorubrum bangense</name>
    <dbReference type="NCBI Taxonomy" id="61858"/>
    <lineage>
        <taxon>Archaea</taxon>
        <taxon>Methanobacteriati</taxon>
        <taxon>Methanobacteriota</taxon>
        <taxon>Stenosarchaea group</taxon>
        <taxon>Halobacteria</taxon>
        <taxon>Halobacteriales</taxon>
        <taxon>Natrialbaceae</taxon>
        <taxon>Natronorubrum</taxon>
    </lineage>
</organism>
<proteinExistence type="predicted"/>